<comment type="caution">
    <text evidence="2">The sequence shown here is derived from an EMBL/GenBank/DDBJ whole genome shotgun (WGS) entry which is preliminary data.</text>
</comment>
<evidence type="ECO:0000313" key="2">
    <source>
        <dbReference type="EMBL" id="MCA6078547.1"/>
    </source>
</evidence>
<organism evidence="2 3">
    <name type="scientific">Fulvivirga sedimenti</name>
    <dbReference type="NCBI Taxonomy" id="2879465"/>
    <lineage>
        <taxon>Bacteria</taxon>
        <taxon>Pseudomonadati</taxon>
        <taxon>Bacteroidota</taxon>
        <taxon>Cytophagia</taxon>
        <taxon>Cytophagales</taxon>
        <taxon>Fulvivirgaceae</taxon>
        <taxon>Fulvivirga</taxon>
    </lineage>
</organism>
<gene>
    <name evidence="2" type="ORF">LDX50_26975</name>
</gene>
<proteinExistence type="predicted"/>
<keyword evidence="3" id="KW-1185">Reference proteome</keyword>
<evidence type="ECO:0000256" key="1">
    <source>
        <dbReference type="SAM" id="Phobius"/>
    </source>
</evidence>
<feature type="transmembrane region" description="Helical" evidence="1">
    <location>
        <begin position="37"/>
        <end position="55"/>
    </location>
</feature>
<evidence type="ECO:0000313" key="3">
    <source>
        <dbReference type="Proteomes" id="UP001139409"/>
    </source>
</evidence>
<keyword evidence="1" id="KW-1133">Transmembrane helix</keyword>
<reference evidence="2" key="1">
    <citation type="submission" date="2021-09" db="EMBL/GenBank/DDBJ databases">
        <title>Fulvivirga sp. isolated from coastal sediment.</title>
        <authorList>
            <person name="Yu H."/>
        </authorList>
    </citation>
    <scope>NUCLEOTIDE SEQUENCE</scope>
    <source>
        <strain evidence="2">1062</strain>
    </source>
</reference>
<name>A0A9X1HXY7_9BACT</name>
<keyword evidence="1" id="KW-0472">Membrane</keyword>
<dbReference type="Proteomes" id="UP001139409">
    <property type="component" value="Unassembled WGS sequence"/>
</dbReference>
<dbReference type="EMBL" id="JAIXNE010000006">
    <property type="protein sequence ID" value="MCA6078547.1"/>
    <property type="molecule type" value="Genomic_DNA"/>
</dbReference>
<accession>A0A9X1HXY7</accession>
<dbReference type="AlphaFoldDB" id="A0A9X1HXY7"/>
<keyword evidence="1" id="KW-0812">Transmembrane</keyword>
<sequence>MSEKVRECPSCAMEISSSEAVCPICGYEFPSRYRKNWSMLAATILLLLLLILIFLP</sequence>
<protein>
    <submittedName>
        <fullName evidence="2">DUF2116 family Zn-ribbon domain-containing protein</fullName>
    </submittedName>
</protein>